<dbReference type="Pfam" id="PF19904">
    <property type="entry name" value="DUF6377"/>
    <property type="match status" value="1"/>
</dbReference>
<keyword evidence="1" id="KW-0812">Transmembrane</keyword>
<dbReference type="EMBL" id="QROO01000003">
    <property type="protein sequence ID" value="RHL40824.1"/>
    <property type="molecule type" value="Genomic_DNA"/>
</dbReference>
<keyword evidence="1" id="KW-0472">Membrane</keyword>
<keyword evidence="1" id="KW-1133">Transmembrane helix</keyword>
<comment type="caution">
    <text evidence="3">The sequence shown here is derived from an EMBL/GenBank/DDBJ whole genome shotgun (WGS) entry which is preliminary data.</text>
</comment>
<evidence type="ECO:0000259" key="2">
    <source>
        <dbReference type="Pfam" id="PF19904"/>
    </source>
</evidence>
<feature type="domain" description="DUF6377" evidence="2">
    <location>
        <begin position="273"/>
        <end position="506"/>
    </location>
</feature>
<name>A0A415KX37_9BACE</name>
<proteinExistence type="predicted"/>
<feature type="transmembrane region" description="Helical" evidence="1">
    <location>
        <begin position="7"/>
        <end position="26"/>
    </location>
</feature>
<evidence type="ECO:0000256" key="1">
    <source>
        <dbReference type="SAM" id="Phobius"/>
    </source>
</evidence>
<evidence type="ECO:0000313" key="3">
    <source>
        <dbReference type="EMBL" id="RHL40824.1"/>
    </source>
</evidence>
<protein>
    <submittedName>
        <fullName evidence="3">Transcriptional regulator</fullName>
    </submittedName>
</protein>
<gene>
    <name evidence="3" type="ORF">DW027_02940</name>
</gene>
<feature type="transmembrane region" description="Helical" evidence="1">
    <location>
        <begin position="350"/>
        <end position="369"/>
    </location>
</feature>
<dbReference type="AlphaFoldDB" id="A0A415KX37"/>
<evidence type="ECO:0000313" key="4">
    <source>
        <dbReference type="Proteomes" id="UP000284495"/>
    </source>
</evidence>
<reference evidence="3 4" key="1">
    <citation type="submission" date="2018-08" db="EMBL/GenBank/DDBJ databases">
        <title>A genome reference for cultivated species of the human gut microbiota.</title>
        <authorList>
            <person name="Zou Y."/>
            <person name="Xue W."/>
            <person name="Luo G."/>
        </authorList>
    </citation>
    <scope>NUCLEOTIDE SEQUENCE [LARGE SCALE GENOMIC DNA]</scope>
    <source>
        <strain evidence="3 4">AF38-2</strain>
    </source>
</reference>
<accession>A0A415KX37</accession>
<dbReference type="InterPro" id="IPR045957">
    <property type="entry name" value="DUF6377"/>
</dbReference>
<sequence>MQEHRQKYVWDFWIIFFIIISIFYMGCTSGQPFQYREEVARQMSLALQQKDVYNQMKLNDIDSIRNFLNTNSNRMTCEEKFQVNVDLYNEFKLYSFDSAFHYATQLCRIANDIDSSVYRVDARTRLGYILARGGFFKEAIDSLSSIRIDKEVLPAKVLSDYYISFGRVYHDLADYTKDNVFSSRYNQIGNELLMESLPYLSDSSTIYYVRGKVALKEDKLAKSKQLYQRSLELCDTTDTETLSVLLSTMAYVNRKLELNDEAIHYYVKAAVNDIRSATKESVSMRGLATMLYYYKNDVNLASEYINEAFEDATFYGTRHRINVIGTLFPVFVGEKLGIEQVKRQTFQDSFILSSVFAVVLIIAIIYILMQMKHLRRSRQLLEKLNLKLSEANRIKNSYIGHYLDATFKLVNQLDNFVLVGQQKLDSKQYDSLSSMIHNLNSDFNRKSAFADFDRTFLSLFPTFVESFNSLLQPDDKFVLENKGALNSTLRIFALIRLGITESEQISEILGYSVNTVYNYRVRTRNKAVDPANFEKDVRKIGL</sequence>
<dbReference type="Proteomes" id="UP000284495">
    <property type="component" value="Unassembled WGS sequence"/>
</dbReference>
<dbReference type="InterPro" id="IPR011990">
    <property type="entry name" value="TPR-like_helical_dom_sf"/>
</dbReference>
<organism evidence="3 4">
    <name type="scientific">Bacteroides xylanisolvens</name>
    <dbReference type="NCBI Taxonomy" id="371601"/>
    <lineage>
        <taxon>Bacteria</taxon>
        <taxon>Pseudomonadati</taxon>
        <taxon>Bacteroidota</taxon>
        <taxon>Bacteroidia</taxon>
        <taxon>Bacteroidales</taxon>
        <taxon>Bacteroidaceae</taxon>
        <taxon>Bacteroides</taxon>
    </lineage>
</organism>
<dbReference type="SUPFAM" id="SSF48452">
    <property type="entry name" value="TPR-like"/>
    <property type="match status" value="1"/>
</dbReference>
<dbReference type="Gene3D" id="1.25.40.10">
    <property type="entry name" value="Tetratricopeptide repeat domain"/>
    <property type="match status" value="1"/>
</dbReference>